<dbReference type="EMBL" id="BMLP01000002">
    <property type="protein sequence ID" value="GGO31520.1"/>
    <property type="molecule type" value="Genomic_DNA"/>
</dbReference>
<proteinExistence type="predicted"/>
<feature type="transmembrane region" description="Helical" evidence="19">
    <location>
        <begin position="23"/>
        <end position="43"/>
    </location>
</feature>
<evidence type="ECO:0000313" key="21">
    <source>
        <dbReference type="EMBL" id="GGO31520.1"/>
    </source>
</evidence>
<dbReference type="Pfam" id="PF02518">
    <property type="entry name" value="HATPase_c"/>
    <property type="match status" value="1"/>
</dbReference>
<dbReference type="PROSITE" id="PS50109">
    <property type="entry name" value="HIS_KIN"/>
    <property type="match status" value="1"/>
</dbReference>
<feature type="compositionally biased region" description="Low complexity" evidence="18">
    <location>
        <begin position="586"/>
        <end position="603"/>
    </location>
</feature>
<evidence type="ECO:0000256" key="12">
    <source>
        <dbReference type="ARBA" id="ARBA00022989"/>
    </source>
</evidence>
<dbReference type="OrthoDB" id="7568856at2"/>
<gene>
    <name evidence="21" type="ORF">GCM10010991_17720</name>
</gene>
<evidence type="ECO:0000259" key="20">
    <source>
        <dbReference type="PROSITE" id="PS50109"/>
    </source>
</evidence>
<dbReference type="Gene3D" id="3.30.450.20">
    <property type="entry name" value="PAS domain"/>
    <property type="match status" value="2"/>
</dbReference>
<dbReference type="PRINTS" id="PR00344">
    <property type="entry name" value="BCTRLSENSOR"/>
</dbReference>
<keyword evidence="5" id="KW-0997">Cell inner membrane</keyword>
<evidence type="ECO:0000256" key="18">
    <source>
        <dbReference type="SAM" id="MobiDB-lite"/>
    </source>
</evidence>
<dbReference type="PIRSF" id="PIRSF036431">
    <property type="entry name" value="STHK_DctB"/>
    <property type="match status" value="1"/>
</dbReference>
<evidence type="ECO:0000256" key="4">
    <source>
        <dbReference type="ARBA" id="ARBA00022475"/>
    </source>
</evidence>
<dbReference type="InterPro" id="IPR004358">
    <property type="entry name" value="Sig_transdc_His_kin-like_C"/>
</dbReference>
<keyword evidence="12 19" id="KW-1133">Transmembrane helix</keyword>
<evidence type="ECO:0000256" key="13">
    <source>
        <dbReference type="ARBA" id="ARBA00023012"/>
    </source>
</evidence>
<reference evidence="21 22" key="1">
    <citation type="journal article" date="2014" name="Int. J. Syst. Evol. Microbiol.">
        <title>Complete genome sequence of Corynebacterium casei LMG S-19264T (=DSM 44701T), isolated from a smear-ripened cheese.</title>
        <authorList>
            <consortium name="US DOE Joint Genome Institute (JGI-PGF)"/>
            <person name="Walter F."/>
            <person name="Albersmeier A."/>
            <person name="Kalinowski J."/>
            <person name="Ruckert C."/>
        </authorList>
    </citation>
    <scope>NUCLEOTIDE SEQUENCE [LARGE SCALE GENOMIC DNA]</scope>
    <source>
        <strain evidence="21 22">CGMCC 1.7029</strain>
    </source>
</reference>
<dbReference type="Gene3D" id="1.10.287.130">
    <property type="match status" value="1"/>
</dbReference>
<evidence type="ECO:0000256" key="5">
    <source>
        <dbReference type="ARBA" id="ARBA00022519"/>
    </source>
</evidence>
<feature type="region of interest" description="Disordered" evidence="18">
    <location>
        <begin position="583"/>
        <end position="603"/>
    </location>
</feature>
<dbReference type="PANTHER" id="PTHR43065:SF46">
    <property type="entry name" value="C4-DICARBOXYLATE TRANSPORT SENSOR PROTEIN DCTB"/>
    <property type="match status" value="1"/>
</dbReference>
<evidence type="ECO:0000256" key="6">
    <source>
        <dbReference type="ARBA" id="ARBA00022553"/>
    </source>
</evidence>
<dbReference type="SUPFAM" id="SSF103190">
    <property type="entry name" value="Sensory domain-like"/>
    <property type="match status" value="1"/>
</dbReference>
<feature type="transmembrane region" description="Helical" evidence="19">
    <location>
        <begin position="290"/>
        <end position="309"/>
    </location>
</feature>
<keyword evidence="13" id="KW-0902">Two-component regulatory system</keyword>
<evidence type="ECO:0000256" key="16">
    <source>
        <dbReference type="ARBA" id="ARBA00073143"/>
    </source>
</evidence>
<dbReference type="InterPro" id="IPR017055">
    <property type="entry name" value="Sig_transdc_His_kinase_DctB"/>
</dbReference>
<dbReference type="GO" id="GO:0005886">
    <property type="term" value="C:plasma membrane"/>
    <property type="evidence" value="ECO:0007669"/>
    <property type="project" value="UniProtKB-SubCell"/>
</dbReference>
<name>A0A918DDH6_9RHOB</name>
<keyword evidence="14 19" id="KW-0472">Membrane</keyword>
<evidence type="ECO:0000256" key="15">
    <source>
        <dbReference type="ARBA" id="ARBA00059004"/>
    </source>
</evidence>
<dbReference type="SMART" id="SM00388">
    <property type="entry name" value="HisKA"/>
    <property type="match status" value="1"/>
</dbReference>
<dbReference type="Gene3D" id="6.10.250.3020">
    <property type="match status" value="1"/>
</dbReference>
<evidence type="ECO:0000256" key="10">
    <source>
        <dbReference type="ARBA" id="ARBA00022777"/>
    </source>
</evidence>
<evidence type="ECO:0000256" key="7">
    <source>
        <dbReference type="ARBA" id="ARBA00022679"/>
    </source>
</evidence>
<feature type="domain" description="Histidine kinase" evidence="20">
    <location>
        <begin position="370"/>
        <end position="580"/>
    </location>
</feature>
<protein>
    <recommendedName>
        <fullName evidence="16">C4-dicarboxylate transport sensor protein DctB</fullName>
        <ecNumber evidence="3">2.7.13.3</ecNumber>
    </recommendedName>
</protein>
<keyword evidence="8 19" id="KW-0812">Transmembrane</keyword>
<organism evidence="21 22">
    <name type="scientific">Gemmobacter aquaticus</name>
    <dbReference type="NCBI Taxonomy" id="490185"/>
    <lineage>
        <taxon>Bacteria</taxon>
        <taxon>Pseudomonadati</taxon>
        <taxon>Pseudomonadota</taxon>
        <taxon>Alphaproteobacteria</taxon>
        <taxon>Rhodobacterales</taxon>
        <taxon>Paracoccaceae</taxon>
        <taxon>Gemmobacter</taxon>
    </lineage>
</organism>
<dbReference type="SMART" id="SM00387">
    <property type="entry name" value="HATPase_c"/>
    <property type="match status" value="1"/>
</dbReference>
<keyword evidence="11" id="KW-0067">ATP-binding</keyword>
<comment type="function">
    <text evidence="15">Member of the two-component regulatory system DctB/DctD involved in the transport of C4-dicarboxylates. DctB functions as a membrane-associated protein kinase that phosphorylates DctD in response to environmental signals.</text>
</comment>
<dbReference type="InterPro" id="IPR003594">
    <property type="entry name" value="HATPase_dom"/>
</dbReference>
<evidence type="ECO:0000256" key="11">
    <source>
        <dbReference type="ARBA" id="ARBA00022840"/>
    </source>
</evidence>
<sequence>MLDTTTSSGPEPREPGISWRVKLVVALLILLATGVVLVTNRWLSERFTEVTRNRAELRLALYSGNMISELQRTSVVPLLLARDPELIGALERRDFSMTSARLISFQAEIGAASIVLLDAEGRVVGATNRNQLGESFRNSPSFIDAQRVNDTVFTVASRETAGFDFTYSRAIRVEGQVVGVIVVAVDLMKYERAWAGLQDAVLVTDTEGTVLLATEPRWRGLPVDQALEARDAPSAIRRALQGAADWAQEPPDAYVSGEAVMKTETRVAFRGWRMVTFTAFDSVRERVNGVLALEIMGFAILLAVTFYMLSRRAWSQSVTFQRESAELRMLNARLQREIAEREKVQKNLEVAELTLAQSSKLAALGEMSAAVSHELNQPLAAMKTYLAGARLLLQRKRPEEALSSFQRIDDLIDRMGAITRQLKSYARKGGEAFEALDMRNSVSAALSMMEPQLKARVVRITRTLPRTPVMVMADRIRLEQVIINLLRNALDATKDSPRPQIDLMLSAGETATLTVRDNGHGIKDLENLFEPFYTTKKPGEGVGLGLAISTGIVTDLGGRLTARNAEGGGAVFEIQLPILGPVTDSPAKAPTKAPTTAPVKAAE</sequence>
<dbReference type="RefSeq" id="WP_146286426.1">
    <property type="nucleotide sequence ID" value="NZ_BMLP01000002.1"/>
</dbReference>
<evidence type="ECO:0000256" key="2">
    <source>
        <dbReference type="ARBA" id="ARBA00004429"/>
    </source>
</evidence>
<dbReference type="InterPro" id="IPR029151">
    <property type="entry name" value="Sensor-like_sf"/>
</dbReference>
<evidence type="ECO:0000256" key="14">
    <source>
        <dbReference type="ARBA" id="ARBA00023136"/>
    </source>
</evidence>
<evidence type="ECO:0000256" key="8">
    <source>
        <dbReference type="ARBA" id="ARBA00022692"/>
    </source>
</evidence>
<evidence type="ECO:0000256" key="19">
    <source>
        <dbReference type="SAM" id="Phobius"/>
    </source>
</evidence>
<keyword evidence="17" id="KW-0175">Coiled coil</keyword>
<dbReference type="GO" id="GO:0000155">
    <property type="term" value="F:phosphorelay sensor kinase activity"/>
    <property type="evidence" value="ECO:0007669"/>
    <property type="project" value="InterPro"/>
</dbReference>
<keyword evidence="22" id="KW-1185">Reference proteome</keyword>
<dbReference type="Gene3D" id="3.30.565.10">
    <property type="entry name" value="Histidine kinase-like ATPase, C-terminal domain"/>
    <property type="match status" value="1"/>
</dbReference>
<keyword evidence="9" id="KW-0547">Nucleotide-binding</keyword>
<dbReference type="InterPro" id="IPR003661">
    <property type="entry name" value="HisK_dim/P_dom"/>
</dbReference>
<keyword evidence="10 21" id="KW-0418">Kinase</keyword>
<accession>A0A918DDH6</accession>
<evidence type="ECO:0000256" key="9">
    <source>
        <dbReference type="ARBA" id="ARBA00022741"/>
    </source>
</evidence>
<keyword evidence="7" id="KW-0808">Transferase</keyword>
<dbReference type="InterPro" id="IPR036097">
    <property type="entry name" value="HisK_dim/P_sf"/>
</dbReference>
<keyword evidence="4" id="KW-1003">Cell membrane</keyword>
<dbReference type="PANTHER" id="PTHR43065">
    <property type="entry name" value="SENSOR HISTIDINE KINASE"/>
    <property type="match status" value="1"/>
</dbReference>
<dbReference type="GO" id="GO:0005524">
    <property type="term" value="F:ATP binding"/>
    <property type="evidence" value="ECO:0007669"/>
    <property type="project" value="UniProtKB-KW"/>
</dbReference>
<keyword evidence="6" id="KW-0597">Phosphoprotein</keyword>
<dbReference type="FunFam" id="1.10.287.130:FF:000049">
    <property type="entry name" value="C4-dicarboxylate transport sensor protein DctB"/>
    <property type="match status" value="1"/>
</dbReference>
<comment type="catalytic activity">
    <reaction evidence="1">
        <text>ATP + protein L-histidine = ADP + protein N-phospho-L-histidine.</text>
        <dbReference type="EC" id="2.7.13.3"/>
    </reaction>
</comment>
<dbReference type="SUPFAM" id="SSF47384">
    <property type="entry name" value="Homodimeric domain of signal transducing histidine kinase"/>
    <property type="match status" value="1"/>
</dbReference>
<evidence type="ECO:0000256" key="3">
    <source>
        <dbReference type="ARBA" id="ARBA00012438"/>
    </source>
</evidence>
<dbReference type="EC" id="2.7.13.3" evidence="3"/>
<dbReference type="SUPFAM" id="SSF55874">
    <property type="entry name" value="ATPase domain of HSP90 chaperone/DNA topoisomerase II/histidine kinase"/>
    <property type="match status" value="1"/>
</dbReference>
<dbReference type="InterPro" id="IPR036890">
    <property type="entry name" value="HATPase_C_sf"/>
</dbReference>
<dbReference type="InterPro" id="IPR005467">
    <property type="entry name" value="His_kinase_dom"/>
</dbReference>
<evidence type="ECO:0000256" key="17">
    <source>
        <dbReference type="SAM" id="Coils"/>
    </source>
</evidence>
<evidence type="ECO:0000256" key="1">
    <source>
        <dbReference type="ARBA" id="ARBA00000085"/>
    </source>
</evidence>
<dbReference type="CDD" id="cd00082">
    <property type="entry name" value="HisKA"/>
    <property type="match status" value="1"/>
</dbReference>
<dbReference type="Proteomes" id="UP000598196">
    <property type="component" value="Unassembled WGS sequence"/>
</dbReference>
<comment type="caution">
    <text evidence="21">The sequence shown here is derived from an EMBL/GenBank/DDBJ whole genome shotgun (WGS) entry which is preliminary data.</text>
</comment>
<feature type="coiled-coil region" evidence="17">
    <location>
        <begin position="320"/>
        <end position="354"/>
    </location>
</feature>
<comment type="subcellular location">
    <subcellularLocation>
        <location evidence="2">Cell inner membrane</location>
        <topology evidence="2">Multi-pass membrane protein</topology>
    </subcellularLocation>
</comment>
<dbReference type="AlphaFoldDB" id="A0A918DDH6"/>
<dbReference type="Pfam" id="PF00512">
    <property type="entry name" value="HisKA"/>
    <property type="match status" value="1"/>
</dbReference>
<evidence type="ECO:0000313" key="22">
    <source>
        <dbReference type="Proteomes" id="UP000598196"/>
    </source>
</evidence>